<feature type="compositionally biased region" description="Polar residues" evidence="6">
    <location>
        <begin position="32"/>
        <end position="42"/>
    </location>
</feature>
<dbReference type="InterPro" id="IPR041677">
    <property type="entry name" value="DNA2/NAM7_AAA_11"/>
</dbReference>
<evidence type="ECO:0000256" key="3">
    <source>
        <dbReference type="ARBA" id="ARBA00022801"/>
    </source>
</evidence>
<feature type="region of interest" description="Disordered" evidence="6">
    <location>
        <begin position="140"/>
        <end position="191"/>
    </location>
</feature>
<keyword evidence="2" id="KW-0547">Nucleotide-binding</keyword>
<feature type="compositionally biased region" description="Acidic residues" evidence="6">
    <location>
        <begin position="387"/>
        <end position="399"/>
    </location>
</feature>
<evidence type="ECO:0000313" key="9">
    <source>
        <dbReference type="EMBL" id="KIX95785.1"/>
    </source>
</evidence>
<evidence type="ECO:0000259" key="7">
    <source>
        <dbReference type="Pfam" id="PF13086"/>
    </source>
</evidence>
<dbReference type="Proteomes" id="UP000053411">
    <property type="component" value="Unassembled WGS sequence"/>
</dbReference>
<reference evidence="9 10" key="1">
    <citation type="submission" date="2015-01" db="EMBL/GenBank/DDBJ databases">
        <title>The Genome Sequence of Fonsecaea multimorphosa CBS 102226.</title>
        <authorList>
            <consortium name="The Broad Institute Genomics Platform"/>
            <person name="Cuomo C."/>
            <person name="de Hoog S."/>
            <person name="Gorbushina A."/>
            <person name="Stielow B."/>
            <person name="Teixiera M."/>
            <person name="Abouelleil A."/>
            <person name="Chapman S.B."/>
            <person name="Priest M."/>
            <person name="Young S.K."/>
            <person name="Wortman J."/>
            <person name="Nusbaum C."/>
            <person name="Birren B."/>
        </authorList>
    </citation>
    <scope>NUCLEOTIDE SEQUENCE [LARGE SCALE GENOMIC DNA]</scope>
    <source>
        <strain evidence="9 10">CBS 102226</strain>
    </source>
</reference>
<feature type="compositionally biased region" description="Basic and acidic residues" evidence="6">
    <location>
        <begin position="415"/>
        <end position="427"/>
    </location>
</feature>
<keyword evidence="10" id="KW-1185">Reference proteome</keyword>
<dbReference type="EMBL" id="KN848080">
    <property type="protein sequence ID" value="KIX95785.1"/>
    <property type="molecule type" value="Genomic_DNA"/>
</dbReference>
<feature type="compositionally biased region" description="Polar residues" evidence="6">
    <location>
        <begin position="174"/>
        <end position="183"/>
    </location>
</feature>
<evidence type="ECO:0000256" key="2">
    <source>
        <dbReference type="ARBA" id="ARBA00022741"/>
    </source>
</evidence>
<accession>A0A0D2H1T4</accession>
<evidence type="ECO:0000256" key="4">
    <source>
        <dbReference type="ARBA" id="ARBA00022806"/>
    </source>
</evidence>
<dbReference type="GO" id="GO:0016787">
    <property type="term" value="F:hydrolase activity"/>
    <property type="evidence" value="ECO:0007669"/>
    <property type="project" value="UniProtKB-KW"/>
</dbReference>
<feature type="compositionally biased region" description="Polar residues" evidence="6">
    <location>
        <begin position="52"/>
        <end position="68"/>
    </location>
</feature>
<evidence type="ECO:0000256" key="6">
    <source>
        <dbReference type="SAM" id="MobiDB-lite"/>
    </source>
</evidence>
<feature type="region of interest" description="Disordered" evidence="6">
    <location>
        <begin position="1526"/>
        <end position="1546"/>
    </location>
</feature>
<name>A0A0D2H1T4_9EURO</name>
<gene>
    <name evidence="9" type="ORF">Z520_08493</name>
</gene>
<dbReference type="InterPro" id="IPR041679">
    <property type="entry name" value="DNA2/NAM7-like_C"/>
</dbReference>
<feature type="domain" description="DNA2/NAM7 helicase-like C-terminal" evidence="8">
    <location>
        <begin position="1282"/>
        <end position="1472"/>
    </location>
</feature>
<dbReference type="SUPFAM" id="SSF52540">
    <property type="entry name" value="P-loop containing nucleoside triphosphate hydrolases"/>
    <property type="match status" value="1"/>
</dbReference>
<evidence type="ECO:0000256" key="1">
    <source>
        <dbReference type="ARBA" id="ARBA00007913"/>
    </source>
</evidence>
<organism evidence="9 10">
    <name type="scientific">Fonsecaea multimorphosa CBS 102226</name>
    <dbReference type="NCBI Taxonomy" id="1442371"/>
    <lineage>
        <taxon>Eukaryota</taxon>
        <taxon>Fungi</taxon>
        <taxon>Dikarya</taxon>
        <taxon>Ascomycota</taxon>
        <taxon>Pezizomycotina</taxon>
        <taxon>Eurotiomycetes</taxon>
        <taxon>Chaetothyriomycetidae</taxon>
        <taxon>Chaetothyriales</taxon>
        <taxon>Herpotrichiellaceae</taxon>
        <taxon>Fonsecaea</taxon>
    </lineage>
</organism>
<feature type="compositionally biased region" description="Basic and acidic residues" evidence="6">
    <location>
        <begin position="93"/>
        <end position="105"/>
    </location>
</feature>
<protein>
    <recommendedName>
        <fullName evidence="11">DNA2/NAM7 helicase-like C-terminal domain-containing protein</fullName>
    </recommendedName>
</protein>
<dbReference type="InterPro" id="IPR050534">
    <property type="entry name" value="Coronavir_polyprotein_1ab"/>
</dbReference>
<dbReference type="GeneID" id="27714239"/>
<dbReference type="STRING" id="1442371.A0A0D2H1T4"/>
<keyword evidence="4" id="KW-0347">Helicase</keyword>
<dbReference type="Pfam" id="PF13087">
    <property type="entry name" value="AAA_12"/>
    <property type="match status" value="1"/>
</dbReference>
<evidence type="ECO:0008006" key="11">
    <source>
        <dbReference type="Google" id="ProtNLM"/>
    </source>
</evidence>
<dbReference type="OrthoDB" id="4161790at2759"/>
<evidence type="ECO:0000313" key="10">
    <source>
        <dbReference type="Proteomes" id="UP000053411"/>
    </source>
</evidence>
<dbReference type="Pfam" id="PF13086">
    <property type="entry name" value="AAA_11"/>
    <property type="match status" value="1"/>
</dbReference>
<feature type="region of interest" description="Disordered" evidence="6">
    <location>
        <begin position="386"/>
        <end position="429"/>
    </location>
</feature>
<dbReference type="VEuPathDB" id="FungiDB:Z520_08493"/>
<feature type="region of interest" description="Disordered" evidence="6">
    <location>
        <begin position="529"/>
        <end position="555"/>
    </location>
</feature>
<feature type="compositionally biased region" description="Polar residues" evidence="6">
    <location>
        <begin position="534"/>
        <end position="543"/>
    </location>
</feature>
<proteinExistence type="inferred from homology"/>
<dbReference type="RefSeq" id="XP_016629908.1">
    <property type="nucleotide sequence ID" value="XM_016778989.1"/>
</dbReference>
<feature type="region of interest" description="Disordered" evidence="6">
    <location>
        <begin position="1"/>
        <end position="106"/>
    </location>
</feature>
<sequence>MSDTDEDIADTSQQASGMESFDRRRFGIDTGTAFQPRTSPFNFMSAMEDQDTTFSQSLQTATHHTVVNSPALPTEHVPSPGPAPDALGQPAPGEDHAATSQIRDEDASEYDFEVATGHNNGYEQHGQEEHHQLQHLDSWPQNGQEERPESVGYSDAENSDQGGEDNGDLGEQTDGCTWNTQPEVKSEDADREGCENLFKNFQTPPGMFFTLTPVAHDEEKMPPVSLPRLEDGTVATVTPYEVVEVLIPYNPEIPGSRSVFLAQEPNTTIEQELENMFVLATFAQDKYGWRSGTDESYTSDLYVDKAFLGIPVLNVPPKPLEQTLMDLRWHAYRMTPTELESLSSHVSVSSGSDSYPGLVELPFAGIDYDLLHQAFKEYRKLRKQDYEDIEDPESDDDEEKEKKRESKAKAGQAGTDDKKEKQPPKEFDDAELLANISQSSRLLADKFNKFEGTKDPNAQIQDFDQIIHRGSLNTTYSAAFFSTKEGSPLSITPIRGYLGVNIELHSASFVPMVTDETVAEAIRQKARDIIAEPTKSNASQDPSTGPDLEKDTDGKRAKAKKNALELIKQAKAKATYVKLFIGFEAMKGWKCDTITNWEEWSHGHPKVAKTFSADMVSEIQTIIKAQGAAAFVEFHFDYRAAAQHRVSLGCPKWGDQFAKALQTGSIRAIVKGQKESVRRMAFVGELLDHEKSNGSRLLQYWWNEVNHRVVCRESYIRTTPLSDTVTNDNYRFMHRLPHMSTQEAMIKTAVTVKQARATLMNSLPKFTTEIHDVVFASIKTLKDGTDESFLAFIDYPAEEGLVLTPDTRMFMSFIDEKKTSEDEEPEMIVDNKNIWTARVIDPVPNGPADKLTLWVNRRWDETKGEWGPRVIHSVDVAGASESEFPALIKHGFRHKVTLKVQTPEIEYKRIINAIDLLLFEPKHRPWTAWNKLLKTLISCNNLDTLEPRSIFEPLGDEFEQNREAMVLSPEQQAAINLGLKARGGVLNVTGVSGSGKTHLISQILVPYLMSSSNVPILLTAGANGPVNCLASLAWKTYQRLIYQGRAKDGQIHVRLHADNTDKQVLLSHIRDQMTRNPNARPEWEELDLHDASNMDIIVRQHVDKLRKSTVKGCHDLRLEHDNLSLGAWVWRYGGFEECPSTADGAATRFEKFRTSFIQYYTTKEMGREQAKQFREEEGKIMLEVLSKAKILSCTLYAAGSMKVISSFGQECVLVVIDEAPTEGLPVLLPLAAARLPVAKSLVMVGDTKQKGPIKPGIKKTMPFVDDVFLPLPTRLQLVGFETAELFEQRRMVPQIASLANQLVYSGMVKNDYKEAGTANRPYAREFGRWLKDKFGLQQRSYVGWVDFTGKIADTVMKRTSKLNYYYALSEINWAVEILRNKPKDFKLAILTGYSAHRKILLDAKASMQLDTAGTRNIHLDRLFIGTIDHYQGDQFNVVILDLLVDENAGFFKDIGRLCVALTRARDGLLILMSRRAVAKLRPDSGSHLKTLATIMKPFHISQRAGRAMPDCRYLTSDMPVTRTLRDMDDEDMPDAPKERFEGNGQQYEEIFGDAGADAGDW</sequence>
<keyword evidence="3" id="KW-0378">Hydrolase</keyword>
<keyword evidence="5" id="KW-0067">ATP-binding</keyword>
<dbReference type="Gene3D" id="3.40.50.300">
    <property type="entry name" value="P-loop containing nucleotide triphosphate hydrolases"/>
    <property type="match status" value="2"/>
</dbReference>
<evidence type="ECO:0000256" key="5">
    <source>
        <dbReference type="ARBA" id="ARBA00022840"/>
    </source>
</evidence>
<evidence type="ECO:0000259" key="8">
    <source>
        <dbReference type="Pfam" id="PF13087"/>
    </source>
</evidence>
<feature type="domain" description="DNA2/NAM7 helicase helicase" evidence="7">
    <location>
        <begin position="969"/>
        <end position="1249"/>
    </location>
</feature>
<comment type="similarity">
    <text evidence="1">Belongs to the DNA2/NAM7 helicase family.</text>
</comment>
<dbReference type="PANTHER" id="PTHR43788:SF8">
    <property type="entry name" value="DNA-BINDING PROTEIN SMUBP-2"/>
    <property type="match status" value="1"/>
</dbReference>
<dbReference type="PANTHER" id="PTHR43788">
    <property type="entry name" value="DNA2/NAM7 HELICASE FAMILY MEMBER"/>
    <property type="match status" value="1"/>
</dbReference>
<dbReference type="GO" id="GO:0043139">
    <property type="term" value="F:5'-3' DNA helicase activity"/>
    <property type="evidence" value="ECO:0007669"/>
    <property type="project" value="TreeGrafter"/>
</dbReference>
<dbReference type="GO" id="GO:0005524">
    <property type="term" value="F:ATP binding"/>
    <property type="evidence" value="ECO:0007669"/>
    <property type="project" value="UniProtKB-KW"/>
</dbReference>
<dbReference type="InterPro" id="IPR027417">
    <property type="entry name" value="P-loop_NTPase"/>
</dbReference>